<dbReference type="AlphaFoldDB" id="A0A0F9D7K6"/>
<name>A0A0F9D7K6_9ZZZZ</name>
<proteinExistence type="predicted"/>
<reference evidence="1" key="1">
    <citation type="journal article" date="2015" name="Nature">
        <title>Complex archaea that bridge the gap between prokaryotes and eukaryotes.</title>
        <authorList>
            <person name="Spang A."/>
            <person name="Saw J.H."/>
            <person name="Jorgensen S.L."/>
            <person name="Zaremba-Niedzwiedzka K."/>
            <person name="Martijn J."/>
            <person name="Lind A.E."/>
            <person name="van Eijk R."/>
            <person name="Schleper C."/>
            <person name="Guy L."/>
            <person name="Ettema T.J."/>
        </authorList>
    </citation>
    <scope>NUCLEOTIDE SEQUENCE</scope>
</reference>
<evidence type="ECO:0000313" key="1">
    <source>
        <dbReference type="EMBL" id="KKL57733.1"/>
    </source>
</evidence>
<organism evidence="1">
    <name type="scientific">marine sediment metagenome</name>
    <dbReference type="NCBI Taxonomy" id="412755"/>
    <lineage>
        <taxon>unclassified sequences</taxon>
        <taxon>metagenomes</taxon>
        <taxon>ecological metagenomes</taxon>
    </lineage>
</organism>
<comment type="caution">
    <text evidence="1">The sequence shown here is derived from an EMBL/GenBank/DDBJ whole genome shotgun (WGS) entry which is preliminary data.</text>
</comment>
<gene>
    <name evidence="1" type="ORF">LCGC14_2232490</name>
</gene>
<protein>
    <submittedName>
        <fullName evidence="1">Uncharacterized protein</fullName>
    </submittedName>
</protein>
<accession>A0A0F9D7K6</accession>
<dbReference type="EMBL" id="LAZR01030065">
    <property type="protein sequence ID" value="KKL57733.1"/>
    <property type="molecule type" value="Genomic_DNA"/>
</dbReference>
<sequence length="68" mass="7409">MKITIDEEGNINPKGAETFVVVIPMSPAETLREGKDMSQARIVSLSFNCPDCLAARVINIGTPYSHQC</sequence>